<keyword evidence="3" id="KW-1185">Reference proteome</keyword>
<dbReference type="Proteomes" id="UP000600247">
    <property type="component" value="Unassembled WGS sequence"/>
</dbReference>
<organism evidence="2 3">
    <name type="scientific">Paenibacillus radicis</name>
    <name type="common">ex Gao et al. 2016</name>
    <dbReference type="NCBI Taxonomy" id="1737354"/>
    <lineage>
        <taxon>Bacteria</taxon>
        <taxon>Bacillati</taxon>
        <taxon>Bacillota</taxon>
        <taxon>Bacilli</taxon>
        <taxon>Bacillales</taxon>
        <taxon>Paenibacillaceae</taxon>
        <taxon>Paenibacillus</taxon>
    </lineage>
</organism>
<reference evidence="2 3" key="1">
    <citation type="journal article" date="2014" name="Int. J. Syst. Evol. Microbiol.">
        <title>Complete genome sequence of Corynebacterium casei LMG S-19264T (=DSM 44701T), isolated from a smear-ripened cheese.</title>
        <authorList>
            <consortium name="US DOE Joint Genome Institute (JGI-PGF)"/>
            <person name="Walter F."/>
            <person name="Albersmeier A."/>
            <person name="Kalinowski J."/>
            <person name="Ruckert C."/>
        </authorList>
    </citation>
    <scope>NUCLEOTIDE SEQUENCE [LARGE SCALE GENOMIC DNA]</scope>
    <source>
        <strain evidence="2 3">CGMCC 1.15286</strain>
    </source>
</reference>
<evidence type="ECO:0000256" key="1">
    <source>
        <dbReference type="SAM" id="Phobius"/>
    </source>
</evidence>
<keyword evidence="1" id="KW-0472">Membrane</keyword>
<protein>
    <submittedName>
        <fullName evidence="2">Uncharacterized protein</fullName>
    </submittedName>
</protein>
<sequence length="61" mass="6806">MRKLALFLLNLLLSVILTLIVASLLSNTGADSDHTLIIAILITLSIQFSFLTTMFLMRNQQ</sequence>
<keyword evidence="1" id="KW-1133">Transmembrane helix</keyword>
<evidence type="ECO:0000313" key="2">
    <source>
        <dbReference type="EMBL" id="GGG54674.1"/>
    </source>
</evidence>
<name>A0A917GR52_9BACL</name>
<dbReference type="EMBL" id="BMHY01000001">
    <property type="protein sequence ID" value="GGG54674.1"/>
    <property type="molecule type" value="Genomic_DNA"/>
</dbReference>
<accession>A0A917GR52</accession>
<proteinExistence type="predicted"/>
<evidence type="ECO:0000313" key="3">
    <source>
        <dbReference type="Proteomes" id="UP000600247"/>
    </source>
</evidence>
<comment type="caution">
    <text evidence="2">The sequence shown here is derived from an EMBL/GenBank/DDBJ whole genome shotgun (WGS) entry which is preliminary data.</text>
</comment>
<keyword evidence="1" id="KW-0812">Transmembrane</keyword>
<gene>
    <name evidence="2" type="ORF">GCM10010918_04420</name>
</gene>
<dbReference type="AlphaFoldDB" id="A0A917GR52"/>
<feature type="transmembrane region" description="Helical" evidence="1">
    <location>
        <begin position="36"/>
        <end position="57"/>
    </location>
</feature>